<evidence type="ECO:0000313" key="11">
    <source>
        <dbReference type="EMBL" id="HIP98284.1"/>
    </source>
</evidence>
<comment type="subcellular location">
    <subcellularLocation>
        <location evidence="9">Membrane</location>
        <topology evidence="9">Single-pass type II membrane protein</topology>
    </subcellularLocation>
</comment>
<dbReference type="PROSITE" id="PS00760">
    <property type="entry name" value="SPASE_I_2"/>
    <property type="match status" value="1"/>
</dbReference>
<name>A0A9D0YQS4_AQUAO</name>
<dbReference type="PRINTS" id="PR00727">
    <property type="entry name" value="LEADERPTASE"/>
</dbReference>
<evidence type="ECO:0000256" key="6">
    <source>
        <dbReference type="ARBA" id="ARBA00022801"/>
    </source>
</evidence>
<dbReference type="GO" id="GO:0006465">
    <property type="term" value="P:signal peptide processing"/>
    <property type="evidence" value="ECO:0007669"/>
    <property type="project" value="InterPro"/>
</dbReference>
<evidence type="ECO:0000256" key="1">
    <source>
        <dbReference type="ARBA" id="ARBA00000677"/>
    </source>
</evidence>
<evidence type="ECO:0000259" key="10">
    <source>
        <dbReference type="Pfam" id="PF10502"/>
    </source>
</evidence>
<accession>A0A9D0YQS4</accession>
<dbReference type="InterPro" id="IPR019533">
    <property type="entry name" value="Peptidase_S26"/>
</dbReference>
<dbReference type="PANTHER" id="PTHR43390">
    <property type="entry name" value="SIGNAL PEPTIDASE I"/>
    <property type="match status" value="1"/>
</dbReference>
<feature type="domain" description="Peptidase S26" evidence="10">
    <location>
        <begin position="3"/>
        <end position="214"/>
    </location>
</feature>
<gene>
    <name evidence="11" type="primary">lepB</name>
    <name evidence="11" type="ORF">EYH37_02805</name>
</gene>
<dbReference type="GO" id="GO:0009003">
    <property type="term" value="F:signal peptidase activity"/>
    <property type="evidence" value="ECO:0007669"/>
    <property type="project" value="UniProtKB-EC"/>
</dbReference>
<evidence type="ECO:0000256" key="7">
    <source>
        <dbReference type="PIRSR" id="PIRSR600223-1"/>
    </source>
</evidence>
<dbReference type="AlphaFoldDB" id="A0A9D0YQS4"/>
<dbReference type="CDD" id="cd06530">
    <property type="entry name" value="S26_SPase_I"/>
    <property type="match status" value="1"/>
</dbReference>
<dbReference type="Pfam" id="PF10502">
    <property type="entry name" value="Peptidase_S26"/>
    <property type="match status" value="1"/>
</dbReference>
<evidence type="ECO:0000256" key="4">
    <source>
        <dbReference type="ARBA" id="ARBA00019232"/>
    </source>
</evidence>
<evidence type="ECO:0000256" key="3">
    <source>
        <dbReference type="ARBA" id="ARBA00013208"/>
    </source>
</evidence>
<dbReference type="GO" id="GO:0016020">
    <property type="term" value="C:membrane"/>
    <property type="evidence" value="ECO:0007669"/>
    <property type="project" value="UniProtKB-SubCell"/>
</dbReference>
<comment type="similarity">
    <text evidence="2 9">Belongs to the peptidase S26 family.</text>
</comment>
<keyword evidence="6 8" id="KW-0378">Hydrolase</keyword>
<sequence>MNTLKGLILTIAFLVVAKLFFVEAYNIPSKSMEPTLLQGDFILTNRLVYLFSNPRRGDIVIFEYPYPSQFGNKLLKVVFVKRVVGLPGDVIAFHNGFLSLNGNPLKYKKVKETPTEVYYEETIPRKDGEVKHLIKFSKNPPLPALLGRLGVLKDALPPSACLEASPINPQICSVIKVPQGHYFVMGDNRDNSEDGRYWGFLKRDKILSTPFVIYFSGEVPHLSPEQATPLSGITQLIHALFHPRFDRIGKPLIY</sequence>
<dbReference type="Proteomes" id="UP000606463">
    <property type="component" value="Unassembled WGS sequence"/>
</dbReference>
<dbReference type="InterPro" id="IPR019758">
    <property type="entry name" value="Pept_S26A_signal_pept_1_CS"/>
</dbReference>
<evidence type="ECO:0000256" key="8">
    <source>
        <dbReference type="RuleBase" id="RU003993"/>
    </source>
</evidence>
<protein>
    <recommendedName>
        <fullName evidence="4 8">Signal peptidase I</fullName>
        <ecNumber evidence="3 8">3.4.21.89</ecNumber>
    </recommendedName>
</protein>
<dbReference type="PANTHER" id="PTHR43390:SF1">
    <property type="entry name" value="CHLOROPLAST PROCESSING PEPTIDASE"/>
    <property type="match status" value="1"/>
</dbReference>
<keyword evidence="5 8" id="KW-0645">Protease</keyword>
<comment type="caution">
    <text evidence="11">The sequence shown here is derived from an EMBL/GenBank/DDBJ whole genome shotgun (WGS) entry which is preliminary data.</text>
</comment>
<dbReference type="EC" id="3.4.21.89" evidence="3 8"/>
<proteinExistence type="inferred from homology"/>
<comment type="catalytic activity">
    <reaction evidence="1 8">
        <text>Cleavage of hydrophobic, N-terminal signal or leader sequences from secreted and periplasmic proteins.</text>
        <dbReference type="EC" id="3.4.21.89"/>
    </reaction>
</comment>
<dbReference type="InterPro" id="IPR019757">
    <property type="entry name" value="Pept_S26A_signal_pept_1_Lys-AS"/>
</dbReference>
<evidence type="ECO:0000256" key="5">
    <source>
        <dbReference type="ARBA" id="ARBA00022670"/>
    </source>
</evidence>
<evidence type="ECO:0000256" key="9">
    <source>
        <dbReference type="RuleBase" id="RU362042"/>
    </source>
</evidence>
<dbReference type="InterPro" id="IPR036286">
    <property type="entry name" value="LexA/Signal_pep-like_sf"/>
</dbReference>
<evidence type="ECO:0000313" key="12">
    <source>
        <dbReference type="Proteomes" id="UP000606463"/>
    </source>
</evidence>
<dbReference type="InterPro" id="IPR019756">
    <property type="entry name" value="Pept_S26A_signal_pept_1_Ser-AS"/>
</dbReference>
<dbReference type="InterPro" id="IPR000223">
    <property type="entry name" value="Pept_S26A_signal_pept_1"/>
</dbReference>
<dbReference type="SUPFAM" id="SSF51306">
    <property type="entry name" value="LexA/Signal peptidase"/>
    <property type="match status" value="1"/>
</dbReference>
<dbReference type="NCBIfam" id="TIGR02227">
    <property type="entry name" value="sigpep_I_bact"/>
    <property type="match status" value="1"/>
</dbReference>
<dbReference type="PROSITE" id="PS00761">
    <property type="entry name" value="SPASE_I_3"/>
    <property type="match status" value="1"/>
</dbReference>
<evidence type="ECO:0000256" key="2">
    <source>
        <dbReference type="ARBA" id="ARBA00009370"/>
    </source>
</evidence>
<dbReference type="Gene3D" id="2.10.109.10">
    <property type="entry name" value="Umud Fragment, subunit A"/>
    <property type="match status" value="1"/>
</dbReference>
<dbReference type="PROSITE" id="PS00501">
    <property type="entry name" value="SPASE_I_1"/>
    <property type="match status" value="1"/>
</dbReference>
<organism evidence="11 12">
    <name type="scientific">Aquifex aeolicus</name>
    <dbReference type="NCBI Taxonomy" id="63363"/>
    <lineage>
        <taxon>Bacteria</taxon>
        <taxon>Pseudomonadati</taxon>
        <taxon>Aquificota</taxon>
        <taxon>Aquificia</taxon>
        <taxon>Aquificales</taxon>
        <taxon>Aquificaceae</taxon>
        <taxon>Aquifex</taxon>
    </lineage>
</organism>
<dbReference type="GO" id="GO:0004252">
    <property type="term" value="F:serine-type endopeptidase activity"/>
    <property type="evidence" value="ECO:0007669"/>
    <property type="project" value="InterPro"/>
</dbReference>
<dbReference type="EMBL" id="DQVE01000029">
    <property type="protein sequence ID" value="HIP98284.1"/>
    <property type="molecule type" value="Genomic_DNA"/>
</dbReference>
<feature type="active site" evidence="7">
    <location>
        <position position="81"/>
    </location>
</feature>
<feature type="active site" evidence="7">
    <location>
        <position position="31"/>
    </location>
</feature>
<reference evidence="11" key="1">
    <citation type="journal article" date="2020" name="ISME J.">
        <title>Gammaproteobacteria mediating utilization of methyl-, sulfur- and petroleum organic compounds in deep ocean hydrothermal plumes.</title>
        <authorList>
            <person name="Zhou Z."/>
            <person name="Liu Y."/>
            <person name="Pan J."/>
            <person name="Cron B.R."/>
            <person name="Toner B.M."/>
            <person name="Anantharaman K."/>
            <person name="Breier J.A."/>
            <person name="Dick G.J."/>
            <person name="Li M."/>
        </authorList>
    </citation>
    <scope>NUCLEOTIDE SEQUENCE</scope>
    <source>
        <strain evidence="11">SZUA-1501</strain>
    </source>
</reference>